<reference evidence="3 5" key="1">
    <citation type="submission" date="2018-06" db="EMBL/GenBank/DDBJ databases">
        <authorList>
            <consortium name="Pathogen Informatics"/>
            <person name="Doyle S."/>
        </authorList>
    </citation>
    <scope>NUCLEOTIDE SEQUENCE [LARGE SCALE GENOMIC DNA]</scope>
    <source>
        <strain evidence="3 5">NCTC10597</strain>
    </source>
</reference>
<dbReference type="EMBL" id="SNZG01000020">
    <property type="protein sequence ID" value="TDR37440.1"/>
    <property type="molecule type" value="Genomic_DNA"/>
</dbReference>
<organism evidence="3 5">
    <name type="scientific">Kurthia zopfii</name>
    <dbReference type="NCBI Taxonomy" id="1650"/>
    <lineage>
        <taxon>Bacteria</taxon>
        <taxon>Bacillati</taxon>
        <taxon>Bacillota</taxon>
        <taxon>Bacilli</taxon>
        <taxon>Bacillales</taxon>
        <taxon>Caryophanaceae</taxon>
        <taxon>Kurthia</taxon>
    </lineage>
</organism>
<name>A0A8B4Q9J4_9BACL</name>
<proteinExistence type="predicted"/>
<comment type="caution">
    <text evidence="3">The sequence shown here is derived from an EMBL/GenBank/DDBJ whole genome shotgun (WGS) entry which is preliminary data.</text>
</comment>
<evidence type="ECO:0000313" key="3">
    <source>
        <dbReference type="EMBL" id="STX09386.1"/>
    </source>
</evidence>
<dbReference type="OrthoDB" id="1701659at2"/>
<keyword evidence="1" id="KW-0472">Membrane</keyword>
<evidence type="ECO:0000256" key="1">
    <source>
        <dbReference type="SAM" id="Phobius"/>
    </source>
</evidence>
<accession>A0A8B4Q9J4</accession>
<keyword evidence="1" id="KW-1133">Transmembrane helix</keyword>
<keyword evidence="1" id="KW-0812">Transmembrane</keyword>
<evidence type="ECO:0000313" key="5">
    <source>
        <dbReference type="Proteomes" id="UP000254330"/>
    </source>
</evidence>
<evidence type="ECO:0000313" key="6">
    <source>
        <dbReference type="Proteomes" id="UP000294641"/>
    </source>
</evidence>
<dbReference type="EMBL" id="UGNP01000001">
    <property type="protein sequence ID" value="STX09386.1"/>
    <property type="molecule type" value="Genomic_DNA"/>
</dbReference>
<keyword evidence="6" id="KW-1185">Reference proteome</keyword>
<dbReference type="Proteomes" id="UP000254330">
    <property type="component" value="Unassembled WGS sequence"/>
</dbReference>
<dbReference type="Pfam" id="PF20693">
    <property type="entry name" value="YobI-ATPase"/>
    <property type="match status" value="1"/>
</dbReference>
<dbReference type="AlphaFoldDB" id="A0A8B4Q9J4"/>
<feature type="transmembrane region" description="Helical" evidence="1">
    <location>
        <begin position="28"/>
        <end position="51"/>
    </location>
</feature>
<evidence type="ECO:0000313" key="4">
    <source>
        <dbReference type="EMBL" id="TDR37440.1"/>
    </source>
</evidence>
<protein>
    <recommendedName>
        <fullName evidence="2">YobI-like P-loop NTPase domain-containing protein</fullName>
    </recommendedName>
</protein>
<sequence>MLLITYYLVNYNWLTKGVEKFISGDLTWAIFVSVITLALISAYTYSIYYLILIIHKLRVSKFGFGSTLIEVGTNESNSVFNRYIDEIIYFFKKTEYKYIIFEDLDRFENLEIYERLKGLNLLLNSNQQLSDRRIVFIYALKDEIFVKKEGTVQVNNRTKFFDFIVPTLNIVHNSNAEEILKQYLTTEIGKTEMKEGLSELFIEDISLFINDMRILINICNEYKIFSEALSNSGINREKLFSFIVYKNMNPFDYSELLNNKGLIFSVLNIVGLENHEFYGKMGGG</sequence>
<dbReference type="Proteomes" id="UP000294641">
    <property type="component" value="Unassembled WGS sequence"/>
</dbReference>
<reference evidence="4 6" key="2">
    <citation type="submission" date="2019-03" db="EMBL/GenBank/DDBJ databases">
        <title>Genomic Encyclopedia of Type Strains, Phase IV (KMG-IV): sequencing the most valuable type-strain genomes for metagenomic binning, comparative biology and taxonomic classification.</title>
        <authorList>
            <person name="Goeker M."/>
        </authorList>
    </citation>
    <scope>NUCLEOTIDE SEQUENCE [LARGE SCALE GENOMIC DNA]</scope>
    <source>
        <strain evidence="4 6">DSM 20580</strain>
    </source>
</reference>
<gene>
    <name evidence="4" type="ORF">DFR61_12035</name>
    <name evidence="3" type="ORF">NCTC10597_01061</name>
</gene>
<feature type="domain" description="YobI-like P-loop NTPase" evidence="2">
    <location>
        <begin position="5"/>
        <end position="263"/>
    </location>
</feature>
<evidence type="ECO:0000259" key="2">
    <source>
        <dbReference type="Pfam" id="PF20693"/>
    </source>
</evidence>
<dbReference type="InterPro" id="IPR048428">
    <property type="entry name" value="YobI-NTPase"/>
</dbReference>